<gene>
    <name evidence="1" type="ORF">GCM10023195_87880</name>
</gene>
<evidence type="ECO:0000313" key="2">
    <source>
        <dbReference type="Proteomes" id="UP001500212"/>
    </source>
</evidence>
<dbReference type="EMBL" id="BAABHJ010000041">
    <property type="protein sequence ID" value="GAA4619438.1"/>
    <property type="molecule type" value="Genomic_DNA"/>
</dbReference>
<evidence type="ECO:0000313" key="1">
    <source>
        <dbReference type="EMBL" id="GAA4619438.1"/>
    </source>
</evidence>
<name>A0ABP8U0P3_9ACTN</name>
<dbReference type="InterPro" id="IPR036390">
    <property type="entry name" value="WH_DNA-bd_sf"/>
</dbReference>
<keyword evidence="2" id="KW-1185">Reference proteome</keyword>
<protein>
    <submittedName>
        <fullName evidence="1">Uncharacterized protein</fullName>
    </submittedName>
</protein>
<dbReference type="RefSeq" id="WP_345367607.1">
    <property type="nucleotide sequence ID" value="NZ_BAABHJ010000041.1"/>
</dbReference>
<dbReference type="Proteomes" id="UP001500212">
    <property type="component" value="Unassembled WGS sequence"/>
</dbReference>
<reference evidence="2" key="1">
    <citation type="journal article" date="2019" name="Int. J. Syst. Evol. Microbiol.">
        <title>The Global Catalogue of Microorganisms (GCM) 10K type strain sequencing project: providing services to taxonomists for standard genome sequencing and annotation.</title>
        <authorList>
            <consortium name="The Broad Institute Genomics Platform"/>
            <consortium name="The Broad Institute Genome Sequencing Center for Infectious Disease"/>
            <person name="Wu L."/>
            <person name="Ma J."/>
        </authorList>
    </citation>
    <scope>NUCLEOTIDE SEQUENCE [LARGE SCALE GENOMIC DNA]</scope>
    <source>
        <strain evidence="2">JCM 17938</strain>
    </source>
</reference>
<proteinExistence type="predicted"/>
<sequence>MNDRLIRYGEARALEHVAFALGRTPTRIMRLLLPVYRVEVEATVTEGRPYALIDRFLEHGIAEGRLRSVAELADFFFLDPNLVDRAIRFLTAIGHVREAGGMLSLTELGYQSVRDDKRYERVERDRRVLYFGGFGSRPLSRRYYGSGRVTLLSPADHHDRFTLVSSFGSFEPKALTDLARDPNRDHYNLPGRVEDLRMLHAEQVFLPAYIVRTLGPERDRYVAYTQIGEEDDAEITSLYAGTPEVASLLELEENASDGGLNLSYARKWLAKRGLGEFEPKRRADGTWQVVLPAKAFGRAGGENGLSAFKVGSFIVLGSDLIHVWCPDEKLRTDVLLKRMDAFLAQRSRVSAPDVEALLSRLTRQLQLVPIDLPTLRSMAANASLHGLAAQLSEFS</sequence>
<organism evidence="1 2">
    <name type="scientific">Actinoallomurus liliacearum</name>
    <dbReference type="NCBI Taxonomy" id="1080073"/>
    <lineage>
        <taxon>Bacteria</taxon>
        <taxon>Bacillati</taxon>
        <taxon>Actinomycetota</taxon>
        <taxon>Actinomycetes</taxon>
        <taxon>Streptosporangiales</taxon>
        <taxon>Thermomonosporaceae</taxon>
        <taxon>Actinoallomurus</taxon>
    </lineage>
</organism>
<accession>A0ABP8U0P3</accession>
<dbReference type="SUPFAM" id="SSF46785">
    <property type="entry name" value="Winged helix' DNA-binding domain"/>
    <property type="match status" value="1"/>
</dbReference>
<comment type="caution">
    <text evidence="1">The sequence shown here is derived from an EMBL/GenBank/DDBJ whole genome shotgun (WGS) entry which is preliminary data.</text>
</comment>